<keyword evidence="3" id="KW-1185">Reference proteome</keyword>
<dbReference type="EMBL" id="JAGPXF010000006">
    <property type="protein sequence ID" value="KAH7238328.1"/>
    <property type="molecule type" value="Genomic_DNA"/>
</dbReference>
<accession>A0A8K0RTN0</accession>
<evidence type="ECO:0000313" key="2">
    <source>
        <dbReference type="EMBL" id="KAH7238328.1"/>
    </source>
</evidence>
<dbReference type="OrthoDB" id="10540065at2759"/>
<evidence type="ECO:0000313" key="3">
    <source>
        <dbReference type="Proteomes" id="UP000813427"/>
    </source>
</evidence>
<sequence length="165" mass="18105">MKPIFLRRTQRTEDRAICRARPAAATPRCYGVTRGNVDSAASRHISRQQHLVSQRTWPNLRPSFDHTASPHMAGLLFGVCVTCPSANKGADSRADPCKPAFHQEPGTGSATSNSSLSIVISLSGTLLDRTAKWESAQSREQKGYQFRPVNCNMANSCSYQGSWHS</sequence>
<dbReference type="AlphaFoldDB" id="A0A8K0RTN0"/>
<gene>
    <name evidence="2" type="ORF">BKA59DRAFT_243107</name>
</gene>
<reference evidence="2" key="1">
    <citation type="journal article" date="2021" name="Nat. Commun.">
        <title>Genetic determinants of endophytism in the Arabidopsis root mycobiome.</title>
        <authorList>
            <person name="Mesny F."/>
            <person name="Miyauchi S."/>
            <person name="Thiergart T."/>
            <person name="Pickel B."/>
            <person name="Atanasova L."/>
            <person name="Karlsson M."/>
            <person name="Huettel B."/>
            <person name="Barry K.W."/>
            <person name="Haridas S."/>
            <person name="Chen C."/>
            <person name="Bauer D."/>
            <person name="Andreopoulos W."/>
            <person name="Pangilinan J."/>
            <person name="LaButti K."/>
            <person name="Riley R."/>
            <person name="Lipzen A."/>
            <person name="Clum A."/>
            <person name="Drula E."/>
            <person name="Henrissat B."/>
            <person name="Kohler A."/>
            <person name="Grigoriev I.V."/>
            <person name="Martin F.M."/>
            <person name="Hacquard S."/>
        </authorList>
    </citation>
    <scope>NUCLEOTIDE SEQUENCE</scope>
    <source>
        <strain evidence="2">MPI-SDFR-AT-0068</strain>
    </source>
</reference>
<feature type="region of interest" description="Disordered" evidence="1">
    <location>
        <begin position="92"/>
        <end position="113"/>
    </location>
</feature>
<evidence type="ECO:0000256" key="1">
    <source>
        <dbReference type="SAM" id="MobiDB-lite"/>
    </source>
</evidence>
<organism evidence="2 3">
    <name type="scientific">Fusarium tricinctum</name>
    <dbReference type="NCBI Taxonomy" id="61284"/>
    <lineage>
        <taxon>Eukaryota</taxon>
        <taxon>Fungi</taxon>
        <taxon>Dikarya</taxon>
        <taxon>Ascomycota</taxon>
        <taxon>Pezizomycotina</taxon>
        <taxon>Sordariomycetes</taxon>
        <taxon>Hypocreomycetidae</taxon>
        <taxon>Hypocreales</taxon>
        <taxon>Nectriaceae</taxon>
        <taxon>Fusarium</taxon>
        <taxon>Fusarium tricinctum species complex</taxon>
    </lineage>
</organism>
<name>A0A8K0RTN0_9HYPO</name>
<dbReference type="Proteomes" id="UP000813427">
    <property type="component" value="Unassembled WGS sequence"/>
</dbReference>
<protein>
    <submittedName>
        <fullName evidence="2">Uncharacterized protein</fullName>
    </submittedName>
</protein>
<proteinExistence type="predicted"/>
<comment type="caution">
    <text evidence="2">The sequence shown here is derived from an EMBL/GenBank/DDBJ whole genome shotgun (WGS) entry which is preliminary data.</text>
</comment>